<dbReference type="SUPFAM" id="SSF55729">
    <property type="entry name" value="Acyl-CoA N-acyltransferases (Nat)"/>
    <property type="match status" value="1"/>
</dbReference>
<dbReference type="Pfam" id="PF00583">
    <property type="entry name" value="Acetyltransf_1"/>
    <property type="match status" value="1"/>
</dbReference>
<dbReference type="RefSeq" id="WP_188960611.1">
    <property type="nucleotide sequence ID" value="NZ_BMOE01000001.1"/>
</dbReference>
<gene>
    <name evidence="2" type="ORF">GCM10008939_04880</name>
</gene>
<reference evidence="2" key="1">
    <citation type="journal article" date="2014" name="Int. J. Syst. Evol. Microbiol.">
        <title>Complete genome sequence of Corynebacterium casei LMG S-19264T (=DSM 44701T), isolated from a smear-ripened cheese.</title>
        <authorList>
            <consortium name="US DOE Joint Genome Institute (JGI-PGF)"/>
            <person name="Walter F."/>
            <person name="Albersmeier A."/>
            <person name="Kalinowski J."/>
            <person name="Ruckert C."/>
        </authorList>
    </citation>
    <scope>NUCLEOTIDE SEQUENCE</scope>
    <source>
        <strain evidence="2">JCM 14371</strain>
    </source>
</reference>
<protein>
    <recommendedName>
        <fullName evidence="1">N-acetyltransferase domain-containing protein</fullName>
    </recommendedName>
</protein>
<dbReference type="PROSITE" id="PS51186">
    <property type="entry name" value="GNAT"/>
    <property type="match status" value="1"/>
</dbReference>
<dbReference type="InterPro" id="IPR016181">
    <property type="entry name" value="Acyl_CoA_acyltransferase"/>
</dbReference>
<proteinExistence type="predicted"/>
<dbReference type="CDD" id="cd04301">
    <property type="entry name" value="NAT_SF"/>
    <property type="match status" value="1"/>
</dbReference>
<dbReference type="EMBL" id="BMOE01000001">
    <property type="protein sequence ID" value="GGJ64048.1"/>
    <property type="molecule type" value="Genomic_DNA"/>
</dbReference>
<evidence type="ECO:0000259" key="1">
    <source>
        <dbReference type="PROSITE" id="PS51186"/>
    </source>
</evidence>
<dbReference type="Proteomes" id="UP000635726">
    <property type="component" value="Unassembled WGS sequence"/>
</dbReference>
<evidence type="ECO:0000313" key="3">
    <source>
        <dbReference type="Proteomes" id="UP000635726"/>
    </source>
</evidence>
<dbReference type="Gene3D" id="3.40.630.30">
    <property type="match status" value="1"/>
</dbReference>
<organism evidence="2 3">
    <name type="scientific">Deinococcus aquiradiocola</name>
    <dbReference type="NCBI Taxonomy" id="393059"/>
    <lineage>
        <taxon>Bacteria</taxon>
        <taxon>Thermotogati</taxon>
        <taxon>Deinococcota</taxon>
        <taxon>Deinococci</taxon>
        <taxon>Deinococcales</taxon>
        <taxon>Deinococcaceae</taxon>
        <taxon>Deinococcus</taxon>
    </lineage>
</organism>
<evidence type="ECO:0000313" key="2">
    <source>
        <dbReference type="EMBL" id="GGJ64048.1"/>
    </source>
</evidence>
<accession>A0A917P6K3</accession>
<dbReference type="AlphaFoldDB" id="A0A917P6K3"/>
<reference evidence="2" key="2">
    <citation type="submission" date="2020-09" db="EMBL/GenBank/DDBJ databases">
        <authorList>
            <person name="Sun Q."/>
            <person name="Ohkuma M."/>
        </authorList>
    </citation>
    <scope>NUCLEOTIDE SEQUENCE</scope>
    <source>
        <strain evidence="2">JCM 14371</strain>
    </source>
</reference>
<name>A0A917P6K3_9DEIO</name>
<feature type="domain" description="N-acetyltransferase" evidence="1">
    <location>
        <begin position="1"/>
        <end position="148"/>
    </location>
</feature>
<dbReference type="InterPro" id="IPR000182">
    <property type="entry name" value="GNAT_dom"/>
</dbReference>
<keyword evidence="3" id="KW-1185">Reference proteome</keyword>
<sequence>MDLQLLTGPRATAFIPDLVPLARAVFGDGDDFSTLPADAAEKPGLMLLLAWEGDDLLGFKMGYRRSDAHFYSWLGGVHPGARGQGVARRLMTAQHDWLASQGYTHVTTETYNRYREMLLLNITSGFDIVGTLTTLKGETKIVLRRDLIPD</sequence>
<comment type="caution">
    <text evidence="2">The sequence shown here is derived from an EMBL/GenBank/DDBJ whole genome shotgun (WGS) entry which is preliminary data.</text>
</comment>
<dbReference type="GO" id="GO:0016747">
    <property type="term" value="F:acyltransferase activity, transferring groups other than amino-acyl groups"/>
    <property type="evidence" value="ECO:0007669"/>
    <property type="project" value="InterPro"/>
</dbReference>